<dbReference type="PANTHER" id="PTHR31545">
    <property type="entry name" value="SEEDY PROTEIN A/C FAMILY MEMBER"/>
    <property type="match status" value="1"/>
</dbReference>
<evidence type="ECO:0000313" key="4">
    <source>
        <dbReference type="Ensembl" id="ENSACAP00000025053.1"/>
    </source>
</evidence>
<dbReference type="Ensembl" id="ENSACAT00000055544.1">
    <property type="protein sequence ID" value="ENSACAP00000025053.1"/>
    <property type="gene ID" value="ENSACAG00000040551.1"/>
</dbReference>
<dbReference type="PANTHER" id="PTHR31545:SF2">
    <property type="entry name" value="SPEEDY PROTEIN C"/>
    <property type="match status" value="1"/>
</dbReference>
<proteinExistence type="inferred from homology"/>
<evidence type="ECO:0000313" key="5">
    <source>
        <dbReference type="Proteomes" id="UP000001646"/>
    </source>
</evidence>
<name>A0A803SQ13_ANOCA</name>
<dbReference type="Pfam" id="PF11357">
    <property type="entry name" value="Spy1"/>
    <property type="match status" value="1"/>
</dbReference>
<dbReference type="Proteomes" id="UP000001646">
    <property type="component" value="Unplaced"/>
</dbReference>
<evidence type="ECO:0008006" key="6">
    <source>
        <dbReference type="Google" id="ProtNLM"/>
    </source>
</evidence>
<reference evidence="4" key="3">
    <citation type="submission" date="2025-09" db="UniProtKB">
        <authorList>
            <consortium name="Ensembl"/>
        </authorList>
    </citation>
    <scope>IDENTIFICATION</scope>
</reference>
<keyword evidence="2" id="KW-0131">Cell cycle</keyword>
<reference evidence="4" key="1">
    <citation type="submission" date="2009-12" db="EMBL/GenBank/DDBJ databases">
        <title>The Genome Sequence of Anolis carolinensis (Green Anole Lizard).</title>
        <authorList>
            <consortium name="The Genome Sequencing Platform"/>
            <person name="Di Palma F."/>
            <person name="Alfoldi J."/>
            <person name="Heiman D."/>
            <person name="Young S."/>
            <person name="Grabherr M."/>
            <person name="Johnson J."/>
            <person name="Lander E.S."/>
            <person name="Lindblad-Toh K."/>
        </authorList>
    </citation>
    <scope>NUCLEOTIDE SEQUENCE [LARGE SCALE GENOMIC DNA]</scope>
    <source>
        <strain evidence="4">JBL SC #1</strain>
    </source>
</reference>
<feature type="region of interest" description="Disordered" evidence="3">
    <location>
        <begin position="242"/>
        <end position="263"/>
    </location>
</feature>
<dbReference type="GeneTree" id="ENSGT00940000154524"/>
<feature type="compositionally biased region" description="Basic residues" evidence="3">
    <location>
        <begin position="242"/>
        <end position="251"/>
    </location>
</feature>
<dbReference type="InterPro" id="IPR020984">
    <property type="entry name" value="Speedy"/>
</dbReference>
<protein>
    <recommendedName>
        <fullName evidence="6">Speedy/RINGO cell cycle regulator family member C</fullName>
    </recommendedName>
</protein>
<dbReference type="GO" id="GO:0019901">
    <property type="term" value="F:protein kinase binding"/>
    <property type="evidence" value="ECO:0007669"/>
    <property type="project" value="InterPro"/>
</dbReference>
<evidence type="ECO:0000256" key="1">
    <source>
        <dbReference type="ARBA" id="ARBA00010932"/>
    </source>
</evidence>
<reference evidence="4" key="2">
    <citation type="submission" date="2025-08" db="UniProtKB">
        <authorList>
            <consortium name="Ensembl"/>
        </authorList>
    </citation>
    <scope>IDENTIFICATION</scope>
</reference>
<sequence>MKWYLDEGLWDVFTPSSPSPRGRYLANDMEEDAEDYKYEIFLWALGVDWRKLIPDFLKMRDGLWARMKFRAFVSRRCCDEVMLEKPSHWVWSRERAAHHSGALRSYLADESRDPFPKGPGATPALCLLCSFDLHEDPESTPASGDLSSRDPNPDPSDIPLVVVQFKKDCGRQSKSQLLSSGRYSKKHWGACGGRKTENLGWKCLLSSGRYSKKHWGARGGGKTEYLGWKCLLSSGRYSKKHWGARGGRKTRSRMEVSPEQWEI</sequence>
<comment type="similarity">
    <text evidence="1">Belongs to the Speedy/Ringo family.</text>
</comment>
<dbReference type="InterPro" id="IPR052316">
    <property type="entry name" value="Speedy-Ringo_regulator"/>
</dbReference>
<organism evidence="4 5">
    <name type="scientific">Anolis carolinensis</name>
    <name type="common">Green anole</name>
    <name type="synonym">American chameleon</name>
    <dbReference type="NCBI Taxonomy" id="28377"/>
    <lineage>
        <taxon>Eukaryota</taxon>
        <taxon>Metazoa</taxon>
        <taxon>Chordata</taxon>
        <taxon>Craniata</taxon>
        <taxon>Vertebrata</taxon>
        <taxon>Euteleostomi</taxon>
        <taxon>Lepidosauria</taxon>
        <taxon>Squamata</taxon>
        <taxon>Bifurcata</taxon>
        <taxon>Unidentata</taxon>
        <taxon>Episquamata</taxon>
        <taxon>Toxicofera</taxon>
        <taxon>Iguania</taxon>
        <taxon>Dactyloidae</taxon>
        <taxon>Anolis</taxon>
    </lineage>
</organism>
<dbReference type="AlphaFoldDB" id="A0A803SQ13"/>
<evidence type="ECO:0000256" key="3">
    <source>
        <dbReference type="SAM" id="MobiDB-lite"/>
    </source>
</evidence>
<evidence type="ECO:0000256" key="2">
    <source>
        <dbReference type="ARBA" id="ARBA00023306"/>
    </source>
</evidence>
<keyword evidence="5" id="KW-1185">Reference proteome</keyword>
<accession>A0A803SQ13</accession>